<reference evidence="3" key="2">
    <citation type="submission" date="2019-09" db="UniProtKB">
        <authorList>
            <consortium name="WormBaseParasite"/>
        </authorList>
    </citation>
    <scope>IDENTIFICATION</scope>
</reference>
<protein>
    <submittedName>
        <fullName evidence="1 3">Uncharacterized protein</fullName>
    </submittedName>
</protein>
<accession>A0A183FDV0</accession>
<dbReference type="EMBL" id="UZAH01025319">
    <property type="protein sequence ID" value="VDO61352.1"/>
    <property type="molecule type" value="Genomic_DNA"/>
</dbReference>
<dbReference type="AlphaFoldDB" id="A0A183FDV0"/>
<organism evidence="2 3">
    <name type="scientific">Heligmosomoides polygyrus</name>
    <name type="common">Parasitic roundworm</name>
    <dbReference type="NCBI Taxonomy" id="6339"/>
    <lineage>
        <taxon>Eukaryota</taxon>
        <taxon>Metazoa</taxon>
        <taxon>Ecdysozoa</taxon>
        <taxon>Nematoda</taxon>
        <taxon>Chromadorea</taxon>
        <taxon>Rhabditida</taxon>
        <taxon>Rhabditina</taxon>
        <taxon>Rhabditomorpha</taxon>
        <taxon>Strongyloidea</taxon>
        <taxon>Heligmosomidae</taxon>
        <taxon>Heligmosomoides</taxon>
    </lineage>
</organism>
<evidence type="ECO:0000313" key="1">
    <source>
        <dbReference type="EMBL" id="VDO61352.1"/>
    </source>
</evidence>
<evidence type="ECO:0000313" key="3">
    <source>
        <dbReference type="WBParaSite" id="HPBE_0000446701-mRNA-1"/>
    </source>
</evidence>
<dbReference type="Proteomes" id="UP000050761">
    <property type="component" value="Unassembled WGS sequence"/>
</dbReference>
<accession>A0A3P8AN66</accession>
<name>A0A183FDV0_HELPZ</name>
<keyword evidence="2" id="KW-1185">Reference proteome</keyword>
<reference evidence="1 2" key="1">
    <citation type="submission" date="2018-11" db="EMBL/GenBank/DDBJ databases">
        <authorList>
            <consortium name="Pathogen Informatics"/>
        </authorList>
    </citation>
    <scope>NUCLEOTIDE SEQUENCE [LARGE SCALE GENOMIC DNA]</scope>
</reference>
<gene>
    <name evidence="1" type="ORF">HPBE_LOCUS4468</name>
</gene>
<sequence>METRLMVQCQLRSTGLFELPHRVSGFSAKRQSKFFFEHQNRGVRREHGDLSTVLCASASYEPLLALRFSKSAIRTGTTCTMLHNRPEPARGAVALALTDRQQEAVNRRLVAR</sequence>
<evidence type="ECO:0000313" key="2">
    <source>
        <dbReference type="Proteomes" id="UP000050761"/>
    </source>
</evidence>
<proteinExistence type="predicted"/>
<dbReference type="WBParaSite" id="HPBE_0000446701-mRNA-1">
    <property type="protein sequence ID" value="HPBE_0000446701-mRNA-1"/>
    <property type="gene ID" value="HPBE_0000446701"/>
</dbReference>